<dbReference type="AlphaFoldDB" id="A0A1F8CS53"/>
<protein>
    <submittedName>
        <fullName evidence="1">Uncharacterized protein</fullName>
    </submittedName>
</protein>
<dbReference type="EMBL" id="MGHY01000019">
    <property type="protein sequence ID" value="OGM79167.1"/>
    <property type="molecule type" value="Genomic_DNA"/>
</dbReference>
<evidence type="ECO:0000313" key="2">
    <source>
        <dbReference type="Proteomes" id="UP000178999"/>
    </source>
</evidence>
<dbReference type="STRING" id="1802538.A2382_02965"/>
<dbReference type="Proteomes" id="UP000178999">
    <property type="component" value="Unassembled WGS sequence"/>
</dbReference>
<sequence>MERTITIDFFGDSSQSRTVEYARGNYYGSLADIVVVPSLVSDTQCQVLCRDEEISNWVLSQIGNTFFSGTDGPTGKPATMRWLTSNLSPRAFIVTLTKAVLGSQFEPRFLPNAAELKAKQVILKVPCVEIARHYALFGLADDTSDIICVLVDQSYPRIDKGDHLLVSTNTGFLRIIQTLTGGEVVRWNGIAYALTLGFLREEEIIRIINHTQNYQFGW</sequence>
<reference evidence="1 2" key="1">
    <citation type="journal article" date="2016" name="Nat. Commun.">
        <title>Thousands of microbial genomes shed light on interconnected biogeochemical processes in an aquifer system.</title>
        <authorList>
            <person name="Anantharaman K."/>
            <person name="Brown C.T."/>
            <person name="Hug L.A."/>
            <person name="Sharon I."/>
            <person name="Castelle C.J."/>
            <person name="Probst A.J."/>
            <person name="Thomas B.C."/>
            <person name="Singh A."/>
            <person name="Wilkins M.J."/>
            <person name="Karaoz U."/>
            <person name="Brodie E.L."/>
            <person name="Williams K.H."/>
            <person name="Hubbard S.S."/>
            <person name="Banfield J.F."/>
        </authorList>
    </citation>
    <scope>NUCLEOTIDE SEQUENCE [LARGE SCALE GENOMIC DNA]</scope>
</reference>
<comment type="caution">
    <text evidence="1">The sequence shown here is derived from an EMBL/GenBank/DDBJ whole genome shotgun (WGS) entry which is preliminary data.</text>
</comment>
<proteinExistence type="predicted"/>
<evidence type="ECO:0000313" key="1">
    <source>
        <dbReference type="EMBL" id="OGM79167.1"/>
    </source>
</evidence>
<organism evidence="1 2">
    <name type="scientific">Candidatus Woesebacteria bacterium RIFOXYB1_FULL_38_16</name>
    <dbReference type="NCBI Taxonomy" id="1802538"/>
    <lineage>
        <taxon>Bacteria</taxon>
        <taxon>Candidatus Woeseibacteriota</taxon>
    </lineage>
</organism>
<accession>A0A1F8CS53</accession>
<name>A0A1F8CS53_9BACT</name>
<gene>
    <name evidence="1" type="ORF">A2382_02965</name>
</gene>